<dbReference type="Gene3D" id="1.25.40.10">
    <property type="entry name" value="Tetratricopeptide repeat domain"/>
    <property type="match status" value="5"/>
</dbReference>
<evidence type="ECO:0000256" key="4">
    <source>
        <dbReference type="SAM" id="MobiDB-lite"/>
    </source>
</evidence>
<reference evidence="6" key="1">
    <citation type="journal article" date="2019" name="Int. J. Syst. Evol. Microbiol.">
        <title>The Global Catalogue of Microorganisms (GCM) 10K type strain sequencing project: providing services to taxonomists for standard genome sequencing and annotation.</title>
        <authorList>
            <consortium name="The Broad Institute Genomics Platform"/>
            <consortium name="The Broad Institute Genome Sequencing Center for Infectious Disease"/>
            <person name="Wu L."/>
            <person name="Ma J."/>
        </authorList>
    </citation>
    <scope>NUCLEOTIDE SEQUENCE [LARGE SCALE GENOMIC DNA]</scope>
    <source>
        <strain evidence="6">JCM 13006</strain>
    </source>
</reference>
<feature type="repeat" description="TPR" evidence="3">
    <location>
        <begin position="711"/>
        <end position="744"/>
    </location>
</feature>
<organism evidence="5 6">
    <name type="scientific">Kitasatospora terrestris</name>
    <dbReference type="NCBI Taxonomy" id="258051"/>
    <lineage>
        <taxon>Bacteria</taxon>
        <taxon>Bacillati</taxon>
        <taxon>Actinomycetota</taxon>
        <taxon>Actinomycetes</taxon>
        <taxon>Kitasatosporales</taxon>
        <taxon>Streptomycetaceae</taxon>
        <taxon>Kitasatospora</taxon>
    </lineage>
</organism>
<dbReference type="InterPro" id="IPR027417">
    <property type="entry name" value="P-loop_NTPase"/>
</dbReference>
<keyword evidence="6" id="KW-1185">Reference proteome</keyword>
<dbReference type="InterPro" id="IPR019734">
    <property type="entry name" value="TPR_rpt"/>
</dbReference>
<dbReference type="Proteomes" id="UP001501752">
    <property type="component" value="Unassembled WGS sequence"/>
</dbReference>
<accession>A0ABP9EPF4</accession>
<dbReference type="InterPro" id="IPR011990">
    <property type="entry name" value="TPR-like_helical_dom_sf"/>
</dbReference>
<evidence type="ECO:0000256" key="2">
    <source>
        <dbReference type="ARBA" id="ARBA00022803"/>
    </source>
</evidence>
<keyword evidence="1" id="KW-0677">Repeat</keyword>
<dbReference type="Pfam" id="PF14559">
    <property type="entry name" value="TPR_19"/>
    <property type="match status" value="1"/>
</dbReference>
<name>A0ABP9EPF4_9ACTN</name>
<dbReference type="PANTHER" id="PTHR44858:SF1">
    <property type="entry name" value="UDP-N-ACETYLGLUCOSAMINE--PEPTIDE N-ACETYLGLUCOSAMINYLTRANSFERASE SPINDLY-RELATED"/>
    <property type="match status" value="1"/>
</dbReference>
<dbReference type="PROSITE" id="PS50005">
    <property type="entry name" value="TPR"/>
    <property type="match status" value="8"/>
</dbReference>
<protein>
    <submittedName>
        <fullName evidence="5">Tetratricopeptide repeat protein</fullName>
    </submittedName>
</protein>
<dbReference type="Pfam" id="PF13432">
    <property type="entry name" value="TPR_16"/>
    <property type="match status" value="4"/>
</dbReference>
<feature type="repeat" description="TPR" evidence="3">
    <location>
        <begin position="779"/>
        <end position="812"/>
    </location>
</feature>
<feature type="repeat" description="TPR" evidence="3">
    <location>
        <begin position="813"/>
        <end position="846"/>
    </location>
</feature>
<dbReference type="Pfam" id="PF13414">
    <property type="entry name" value="TPR_11"/>
    <property type="match status" value="1"/>
</dbReference>
<feature type="repeat" description="TPR" evidence="3">
    <location>
        <begin position="949"/>
        <end position="982"/>
    </location>
</feature>
<evidence type="ECO:0000313" key="6">
    <source>
        <dbReference type="Proteomes" id="UP001501752"/>
    </source>
</evidence>
<feature type="region of interest" description="Disordered" evidence="4">
    <location>
        <begin position="1081"/>
        <end position="1134"/>
    </location>
</feature>
<dbReference type="SMART" id="SM00028">
    <property type="entry name" value="TPR"/>
    <property type="match status" value="17"/>
</dbReference>
<dbReference type="EMBL" id="BAABIS010000001">
    <property type="protein sequence ID" value="GAA4884222.1"/>
    <property type="molecule type" value="Genomic_DNA"/>
</dbReference>
<gene>
    <name evidence="5" type="ORF">GCM10023235_76260</name>
</gene>
<feature type="repeat" description="TPR" evidence="3">
    <location>
        <begin position="609"/>
        <end position="642"/>
    </location>
</feature>
<feature type="repeat" description="TPR" evidence="3">
    <location>
        <begin position="881"/>
        <end position="914"/>
    </location>
</feature>
<dbReference type="SUPFAM" id="SSF52540">
    <property type="entry name" value="P-loop containing nucleoside triphosphate hydrolases"/>
    <property type="match status" value="1"/>
</dbReference>
<dbReference type="SUPFAM" id="SSF48452">
    <property type="entry name" value="TPR-like"/>
    <property type="match status" value="3"/>
</dbReference>
<sequence>MSRAEALRRRAGAQFVGRRAQLALFAENLARDPDPEAGPSPADFLFHVRGMGGVGKSTLVAQWREAARRAGAVTALVDEGDVHGLESALGVLARQLAEQAGPLREFDRALEQYRRALQADRTTEQGGEGASLPARLVTTAVIGGVASAVPGGGVVAAMANPETVAQAADRLVAGVRQRRSAGGDEEAALCRAFVAELGRLCGRENGGRRPWVVLFFDTWEVTGRHLDAWLRDVLSGEFGDLPLEVQFVLAGRDELAERDWGPLRPAVVDVPLEVFTEQEARELLAARGVVDVNVVDAVLRMSMRLPLLVALLAQTRPQATDEVTDAGADLVDQAVERFLLWVRDPARRETVLAASLPPQLNRDVFARAVPGAPAGTWDWLLDQPFVTGHGEYRQYHAAVRASMLRYCRSRSPLEWRAAHWRLAAGHADARAELERRLSVTARRTDPGWQRLLTEETYHLLCADPSAQLADALEQTARRAGEAPAALAAWGDMLVQAAIDCGDEELTRWAARLHALRSPDGPHVETLSALAEPGLPARVRGWALCHRGYAYFLADRDDEALVDLDRAVSIGGEPLAQALAFRGRLHGWHNRDAQAVADLTASLELRPDDAWVLTRRGEAHRQAGRLDEAVADLTAAHLLDPDDAWYLAERGETHRRAGRFEQAVEDFTAALVLEPEYAWALGWRGEAHRQAGRLDEAMTDLTASIAIDAEQAWVFGARGQTHRQAGRLDEAIEDFTTSVELDPQYAWAWAWRGETHRQAERLTQAADDLGVALRLDPGYGWALARRGETHRQAGRLEEAMADLTAAVTLDPEDAWALGSRGQTHRQAGRLAEAVTDFTAAIELDPEYAWAFTWRGEVHRICWRLDEAIADFTAALVINPAYAWALARRGETHRQAERLEEAMADLDAALELDPEDAWALGSRGQTHRQALRLDAAVTDFTAAVELDPEYGWAFGARGEVHRIAGRFDAAVADYTAALTIDPDDSWSRARRGEALRLAGRLDDAVADFTAVLATDPDDDWVLGSRGQAHSAAGRLDDALADYTAALDSAPDDTWWLCLLAVTYCRLGRFADAWTALDAATQAPDDDLPAAKPARADAAHDSGAADDPHRATPAATQPGEDGTQSAGGAAPAGGGAEADESGVLLARAVVRLLESGPGAAETVALWDELLASPLTDPDDPVEPVVKDLLHGLAVRDDPPEALAAAFLALPNAGLMAGDMCAFVEELLPPGPRTAAVLALLRAAPPH</sequence>
<dbReference type="PANTHER" id="PTHR44858">
    <property type="entry name" value="TETRATRICOPEPTIDE REPEAT PROTEIN 6"/>
    <property type="match status" value="1"/>
</dbReference>
<evidence type="ECO:0000313" key="5">
    <source>
        <dbReference type="EMBL" id="GAA4884222.1"/>
    </source>
</evidence>
<feature type="repeat" description="TPR" evidence="3">
    <location>
        <begin position="643"/>
        <end position="676"/>
    </location>
</feature>
<evidence type="ECO:0000256" key="1">
    <source>
        <dbReference type="ARBA" id="ARBA00022737"/>
    </source>
</evidence>
<dbReference type="Pfam" id="PF13181">
    <property type="entry name" value="TPR_8"/>
    <property type="match status" value="2"/>
</dbReference>
<proteinExistence type="predicted"/>
<dbReference type="InterPro" id="IPR050498">
    <property type="entry name" value="Ycf3"/>
</dbReference>
<comment type="caution">
    <text evidence="5">The sequence shown here is derived from an EMBL/GenBank/DDBJ whole genome shotgun (WGS) entry which is preliminary data.</text>
</comment>
<evidence type="ECO:0000256" key="3">
    <source>
        <dbReference type="PROSITE-ProRule" id="PRU00339"/>
    </source>
</evidence>
<feature type="repeat" description="TPR" evidence="3">
    <location>
        <begin position="915"/>
        <end position="948"/>
    </location>
</feature>
<keyword evidence="2 3" id="KW-0802">TPR repeat</keyword>